<sequence length="98" mass="10834">MKVGCCSIKLYLHGNGSLKGKRKVIRAIKDRVKNKFNISIAEVGDQDLHQSIHLGVAAVSEDAQYVEGQMQQVVTFIDHMNLAEMTDSHIEIINLGKG</sequence>
<dbReference type="Pfam" id="PF04456">
    <property type="entry name" value="DUF503"/>
    <property type="match status" value="1"/>
</dbReference>
<dbReference type="PANTHER" id="PTHR36441">
    <property type="entry name" value="HYPOTHETICAL CYTOSOLIC PROTEIN"/>
    <property type="match status" value="1"/>
</dbReference>
<dbReference type="Proteomes" id="UP001157733">
    <property type="component" value="Chromosome"/>
</dbReference>
<evidence type="ECO:0000313" key="1">
    <source>
        <dbReference type="EMBL" id="CAI2717922.1"/>
    </source>
</evidence>
<dbReference type="InterPro" id="IPR007546">
    <property type="entry name" value="DUF503"/>
</dbReference>
<keyword evidence="2" id="KW-1185">Reference proteome</keyword>
<dbReference type="SUPFAM" id="SSF103007">
    <property type="entry name" value="Hypothetical protein TT1725"/>
    <property type="match status" value="1"/>
</dbReference>
<evidence type="ECO:0000313" key="2">
    <source>
        <dbReference type="Proteomes" id="UP001157733"/>
    </source>
</evidence>
<protein>
    <submittedName>
        <fullName evidence="1">YlxP-like protein</fullName>
    </submittedName>
</protein>
<name>A0ABN8VZG6_9BACT</name>
<gene>
    <name evidence="1" type="ORF">NSPWAT_1063</name>
</gene>
<dbReference type="InterPro" id="IPR036746">
    <property type="entry name" value="TT1725-like_sf"/>
</dbReference>
<proteinExistence type="predicted"/>
<reference evidence="1 2" key="1">
    <citation type="submission" date="2022-09" db="EMBL/GenBank/DDBJ databases">
        <authorList>
            <person name="Kop L."/>
        </authorList>
    </citation>
    <scope>NUCLEOTIDE SEQUENCE [LARGE SCALE GENOMIC DNA]</scope>
    <source>
        <strain evidence="1 2">347</strain>
    </source>
</reference>
<dbReference type="PANTHER" id="PTHR36441:SF1">
    <property type="entry name" value="DUF503 DOMAIN-CONTAINING PROTEIN"/>
    <property type="match status" value="1"/>
</dbReference>
<dbReference type="EMBL" id="OX336137">
    <property type="protein sequence ID" value="CAI2717922.1"/>
    <property type="molecule type" value="Genomic_DNA"/>
</dbReference>
<accession>A0ABN8VZG6</accession>
<organism evidence="1 2">
    <name type="scientific">Nitrospina watsonii</name>
    <dbReference type="NCBI Taxonomy" id="1323948"/>
    <lineage>
        <taxon>Bacteria</taxon>
        <taxon>Pseudomonadati</taxon>
        <taxon>Nitrospinota/Tectimicrobiota group</taxon>
        <taxon>Nitrospinota</taxon>
        <taxon>Nitrospinia</taxon>
        <taxon>Nitrospinales</taxon>
        <taxon>Nitrospinaceae</taxon>
        <taxon>Nitrospina</taxon>
    </lineage>
</organism>
<dbReference type="Gene3D" id="3.30.70.1120">
    <property type="entry name" value="TT1725-like"/>
    <property type="match status" value="1"/>
</dbReference>
<dbReference type="RefSeq" id="WP_282010837.1">
    <property type="nucleotide sequence ID" value="NZ_OX336137.1"/>
</dbReference>